<dbReference type="PANTHER" id="PTHR47928">
    <property type="entry name" value="REPEAT-CONTAINING PROTEIN, PUTATIVE-RELATED"/>
    <property type="match status" value="1"/>
</dbReference>
<dbReference type="FunFam" id="1.25.40.10:FF:000397">
    <property type="entry name" value="Pentatricopeptide repeat-containing protein At2g40720"/>
    <property type="match status" value="1"/>
</dbReference>
<dbReference type="InterPro" id="IPR002885">
    <property type="entry name" value="PPR_rpt"/>
</dbReference>
<evidence type="ECO:0000256" key="2">
    <source>
        <dbReference type="ARBA" id="ARBA00061659"/>
    </source>
</evidence>
<evidence type="ECO:0008006" key="6">
    <source>
        <dbReference type="Google" id="ProtNLM"/>
    </source>
</evidence>
<dbReference type="Pfam" id="PF20431">
    <property type="entry name" value="E_motif"/>
    <property type="match status" value="1"/>
</dbReference>
<dbReference type="Pfam" id="PF01535">
    <property type="entry name" value="PPR"/>
    <property type="match status" value="5"/>
</dbReference>
<feature type="repeat" description="PPR" evidence="3">
    <location>
        <begin position="471"/>
        <end position="505"/>
    </location>
</feature>
<dbReference type="FunFam" id="1.25.40.10:FF:000090">
    <property type="entry name" value="Pentatricopeptide repeat-containing protein, chloroplastic"/>
    <property type="match status" value="1"/>
</dbReference>
<feature type="repeat" description="PPR" evidence="3">
    <location>
        <begin position="34"/>
        <end position="68"/>
    </location>
</feature>
<protein>
    <recommendedName>
        <fullName evidence="6">Pentatricopeptide repeat-containing protein</fullName>
    </recommendedName>
</protein>
<reference evidence="4" key="1">
    <citation type="submission" date="2023-12" db="EMBL/GenBank/DDBJ databases">
        <title>Genome assembly of Anisodus tanguticus.</title>
        <authorList>
            <person name="Wang Y.-J."/>
        </authorList>
    </citation>
    <scope>NUCLEOTIDE SEQUENCE</scope>
    <source>
        <strain evidence="4">KB-2021</strain>
        <tissue evidence="4">Leaf</tissue>
    </source>
</reference>
<dbReference type="Pfam" id="PF13041">
    <property type="entry name" value="PPR_2"/>
    <property type="match status" value="3"/>
</dbReference>
<dbReference type="InterPro" id="IPR011990">
    <property type="entry name" value="TPR-like_helical_dom_sf"/>
</dbReference>
<comment type="similarity">
    <text evidence="2">Belongs to the PPR family. PCMP-E subfamily.</text>
</comment>
<dbReference type="InterPro" id="IPR046848">
    <property type="entry name" value="E_motif"/>
</dbReference>
<dbReference type="SUPFAM" id="SSF48452">
    <property type="entry name" value="TPR-like"/>
    <property type="match status" value="1"/>
</dbReference>
<dbReference type="EMBL" id="JAVYJV010000007">
    <property type="protein sequence ID" value="KAK4367145.1"/>
    <property type="molecule type" value="Genomic_DNA"/>
</dbReference>
<keyword evidence="1" id="KW-0677">Repeat</keyword>
<feature type="repeat" description="PPR" evidence="3">
    <location>
        <begin position="269"/>
        <end position="303"/>
    </location>
</feature>
<keyword evidence="5" id="KW-1185">Reference proteome</keyword>
<name>A0AAE1SCC8_9SOLA</name>
<dbReference type="Gene3D" id="1.25.40.10">
    <property type="entry name" value="Tetratricopeptide repeat domain"/>
    <property type="match status" value="6"/>
</dbReference>
<dbReference type="AlphaFoldDB" id="A0AAE1SCC8"/>
<dbReference type="NCBIfam" id="TIGR00756">
    <property type="entry name" value="PPR"/>
    <property type="match status" value="6"/>
</dbReference>
<feature type="repeat" description="PPR" evidence="3">
    <location>
        <begin position="370"/>
        <end position="404"/>
    </location>
</feature>
<accession>A0AAE1SCC8</accession>
<comment type="caution">
    <text evidence="4">The sequence shown here is derived from an EMBL/GenBank/DDBJ whole genome shotgun (WGS) entry which is preliminary data.</text>
</comment>
<evidence type="ECO:0000313" key="5">
    <source>
        <dbReference type="Proteomes" id="UP001291623"/>
    </source>
</evidence>
<dbReference type="PROSITE" id="PS51375">
    <property type="entry name" value="PPR"/>
    <property type="match status" value="5"/>
</dbReference>
<sequence length="701" mass="78526">MSITQLLRTCTNSKSLLNGKAIHAQLLKFGSKPDVFTNNHLLAMYLKFNQLDDAQQLFDEMPERNIISSTTLISTYSQLGMSKKALGCFRSMILEDGFAPNGYTYVAALSGCTNLRAERIGKELHGRMYRTEESINSFVTNCLVNFYGKCGLLKSARSVFDGTLEPNSVTWASLISCYFHCGEYQEGLTMFVSALRRGVIVNEFFVGSILGASAATKSLKLGMQIHSLVVKSSLGRMDQFVVTGLINFYAKCGRLDLARRAFDEAEAPELHSWTALIGGCVQLGSGREAIDLFCKLLSSDLKPSERTYSSVLGAFADVKEVRVGKQIHCRIVKLGFDSFSFVSNALLDFYSKSDLFEESLNLFQEMKEHDVVSWNTLIAGCVSSGRYEEAMRFLREMLLEGFEPSLYTYSSILSICGDLPAIEWGKQTHCRLLKPRFDFNVVVDSTLVHMYAKCGRLGYARRVFDILPEKNLVSWNTMVVGYAQHGFGKEALEIYAMMQSGGVKPNDITFVGVLSACGHVGLLDEGLHHFNSMTKEHGIVPRTDHLACIVSLFARKGRTKEAYGFIKNFSGEPDKVVWRCLLSGCKANRDFVLGKYAAEKILSINPDDTSAYIVLSNIYAELQMWDETAKIRKVIKEKALKKETGHSWIELQNKMYTFSACHIMSLQESYFQQILTGLTAQLFDLGYAPDFMFSLNFEEQV</sequence>
<organism evidence="4 5">
    <name type="scientific">Anisodus tanguticus</name>
    <dbReference type="NCBI Taxonomy" id="243964"/>
    <lineage>
        <taxon>Eukaryota</taxon>
        <taxon>Viridiplantae</taxon>
        <taxon>Streptophyta</taxon>
        <taxon>Embryophyta</taxon>
        <taxon>Tracheophyta</taxon>
        <taxon>Spermatophyta</taxon>
        <taxon>Magnoliopsida</taxon>
        <taxon>eudicotyledons</taxon>
        <taxon>Gunneridae</taxon>
        <taxon>Pentapetalae</taxon>
        <taxon>asterids</taxon>
        <taxon>lamiids</taxon>
        <taxon>Solanales</taxon>
        <taxon>Solanaceae</taxon>
        <taxon>Solanoideae</taxon>
        <taxon>Hyoscyameae</taxon>
        <taxon>Anisodus</taxon>
    </lineage>
</organism>
<dbReference type="Proteomes" id="UP001291623">
    <property type="component" value="Unassembled WGS sequence"/>
</dbReference>
<dbReference type="PANTHER" id="PTHR47928:SF155">
    <property type="entry name" value="OS05G0439300 PROTEIN"/>
    <property type="match status" value="1"/>
</dbReference>
<gene>
    <name evidence="4" type="ORF">RND71_015025</name>
</gene>
<evidence type="ECO:0000256" key="3">
    <source>
        <dbReference type="PROSITE-ProRule" id="PRU00708"/>
    </source>
</evidence>
<evidence type="ECO:0000313" key="4">
    <source>
        <dbReference type="EMBL" id="KAK4367145.1"/>
    </source>
</evidence>
<dbReference type="InterPro" id="IPR050421">
    <property type="entry name" value="PPR"/>
</dbReference>
<feature type="repeat" description="PPR" evidence="3">
    <location>
        <begin position="167"/>
        <end position="201"/>
    </location>
</feature>
<proteinExistence type="inferred from homology"/>
<dbReference type="FunFam" id="1.25.40.10:FF:000196">
    <property type="entry name" value="Pentatricopeptide repeat-containing protein At4g14850"/>
    <property type="match status" value="1"/>
</dbReference>
<evidence type="ECO:0000256" key="1">
    <source>
        <dbReference type="ARBA" id="ARBA00022737"/>
    </source>
</evidence>